<proteinExistence type="predicted"/>
<keyword evidence="2 3" id="KW-0175">Coiled coil</keyword>
<feature type="region of interest" description="Disordered" evidence="4">
    <location>
        <begin position="1"/>
        <end position="22"/>
    </location>
</feature>
<feature type="domain" description="CARD" evidence="6">
    <location>
        <begin position="27"/>
        <end position="119"/>
    </location>
</feature>
<keyword evidence="1" id="KW-0597">Phosphoprotein</keyword>
<dbReference type="InterPro" id="IPR036034">
    <property type="entry name" value="PDZ_sf"/>
</dbReference>
<dbReference type="PANTHER" id="PTHR14559:SF13">
    <property type="entry name" value="CASPASE RECRUITMENT DOMAIN-CONTAINING PROTEIN 10-LIKE"/>
    <property type="match status" value="1"/>
</dbReference>
<evidence type="ECO:0000256" key="3">
    <source>
        <dbReference type="SAM" id="Coils"/>
    </source>
</evidence>
<dbReference type="GO" id="GO:0050700">
    <property type="term" value="F:CARD domain binding"/>
    <property type="evidence" value="ECO:0007669"/>
    <property type="project" value="TreeGrafter"/>
</dbReference>
<feature type="compositionally biased region" description="Basic and acidic residues" evidence="4">
    <location>
        <begin position="476"/>
        <end position="488"/>
    </location>
</feature>
<dbReference type="SUPFAM" id="SSF47986">
    <property type="entry name" value="DEATH domain"/>
    <property type="match status" value="1"/>
</dbReference>
<evidence type="ECO:0000259" key="5">
    <source>
        <dbReference type="PROSITE" id="PS50106"/>
    </source>
</evidence>
<dbReference type="KEGG" id="char:105897651"/>
<dbReference type="Gene3D" id="2.30.30.40">
    <property type="entry name" value="SH3 Domains"/>
    <property type="match status" value="1"/>
</dbReference>
<sequence>MSGMPVWARENPEEGEGQEEPPWCEERVEEWWDRVEGVRHKLTRILNPVKLTPYLRQCKVLDEQDEDEVLNSTLYPVRISKAGRLLDILRKRGHRGLQAFMEALEFYHPEQFTQLTGREPTQRCSCILEEDGPEGLTQFLLLEVRKLREQLRGRRLCERRLSQRCRVAEEERSRAERKAHELRTDRIQLERLRQDWEVSSRELGRLKERHLEQVVKYSRSLEEQSMASARERELLEQVEQLRNRLQEAERRADGNQSNNNARCSKRISVASINLDIISDVPKSLQAVDFQRDKHIGTQALLDIVQQDRREAAEQRQELCTTIVKLQGELESTETQRDKLESQYEQLQLKVQTLQLDWETEQKRSISYFNQIMELEKERDQALRSRDSLQLEFTDCLLDKNRLRKRITELQANLEQLQRDREEDKEKRQEQSAPCHHCSHLSLFSEDQCFGPCCSLSLSPYIDSTHQLLSKSPSRGQHSDKSEDSRSNSEENLLSPFRDSEKDINRLSTFPFPPHVNSINRRVTTEFDLDSWGSDENENTTGSVESEESVPSLWDSWSSLQSHLFPPDLPLTTPSKPSWFSSEPESIPSTPVTPTSPNKFSLADDITIVGGNHTGIFIQSVKPGSPAEQCGLKEGSELLELEHVLLRDGNVVFSQCTGEVAHFSLRWWADPSSLKHKLNPEGYSRLCEQMSSTSFTGADDFYVRVNLDMDSSGDPPCLGVSCNDIFHVTDTRYNGKYQWRGCRVDPHTAKPLQTGAMPNYNRAEQLLLVKLRTLAKGQKNVKKRFCRRGTGEVRLVKAASPNLRTGSTSRVLYTLRKGHEENLIPYSMVQPVPVKSKRPVIFSPSLLSHALIERLLQPAESGLDFNTCHAEPIPVSERHDKKVFLLQSSAQTLGIRLQSIQDVIGQDKHCLLELGLASVEALLRQGVYPIVIHIKPKDKKGRKFKKLLSGCTEDEVMAVCHSEALQLETLPLLYYTLQPGTWSCTEELLNAIRNAIHNLQRAVVWVELDRLQ</sequence>
<dbReference type="FunFam" id="1.10.533.10:FF:000003">
    <property type="entry name" value="Caspase recruitment domain family, member 11"/>
    <property type="match status" value="1"/>
</dbReference>
<feature type="domain" description="PDZ" evidence="5">
    <location>
        <begin position="605"/>
        <end position="647"/>
    </location>
</feature>
<dbReference type="AlphaFoldDB" id="A0A6P8H260"/>
<dbReference type="GO" id="GO:0005737">
    <property type="term" value="C:cytoplasm"/>
    <property type="evidence" value="ECO:0007669"/>
    <property type="project" value="TreeGrafter"/>
</dbReference>
<dbReference type="InterPro" id="IPR001315">
    <property type="entry name" value="CARD"/>
</dbReference>
<dbReference type="InterPro" id="IPR027417">
    <property type="entry name" value="P-loop_NTPase"/>
</dbReference>
<feature type="region of interest" description="Disordered" evidence="4">
    <location>
        <begin position="574"/>
        <end position="595"/>
    </location>
</feature>
<feature type="coiled-coil region" evidence="3">
    <location>
        <begin position="315"/>
        <end position="426"/>
    </location>
</feature>
<organism evidence="7 8">
    <name type="scientific">Clupea harengus</name>
    <name type="common">Atlantic herring</name>
    <dbReference type="NCBI Taxonomy" id="7950"/>
    <lineage>
        <taxon>Eukaryota</taxon>
        <taxon>Metazoa</taxon>
        <taxon>Chordata</taxon>
        <taxon>Craniata</taxon>
        <taxon>Vertebrata</taxon>
        <taxon>Euteleostomi</taxon>
        <taxon>Actinopterygii</taxon>
        <taxon>Neopterygii</taxon>
        <taxon>Teleostei</taxon>
        <taxon>Clupei</taxon>
        <taxon>Clupeiformes</taxon>
        <taxon>Clupeoidei</taxon>
        <taxon>Clupeidae</taxon>
        <taxon>Clupea</taxon>
    </lineage>
</organism>
<gene>
    <name evidence="8" type="primary">zmp:0000000896</name>
</gene>
<feature type="region of interest" description="Disordered" evidence="4">
    <location>
        <begin position="466"/>
        <end position="499"/>
    </location>
</feature>
<reference evidence="8" key="1">
    <citation type="submission" date="2025-08" db="UniProtKB">
        <authorList>
            <consortium name="RefSeq"/>
        </authorList>
    </citation>
    <scope>IDENTIFICATION</scope>
</reference>
<dbReference type="InterPro" id="IPR011029">
    <property type="entry name" value="DEATH-like_dom_sf"/>
</dbReference>
<dbReference type="RefSeq" id="XP_031441777.2">
    <property type="nucleotide sequence ID" value="XM_031585917.2"/>
</dbReference>
<evidence type="ECO:0000313" key="8">
    <source>
        <dbReference type="RefSeq" id="XP_031441777.2"/>
    </source>
</evidence>
<feature type="compositionally biased region" description="Polar residues" evidence="4">
    <location>
        <begin position="466"/>
        <end position="475"/>
    </location>
</feature>
<accession>A0A6P8H260</accession>
<dbReference type="SUPFAM" id="SSF52540">
    <property type="entry name" value="P-loop containing nucleoside triphosphate hydrolases"/>
    <property type="match status" value="1"/>
</dbReference>
<dbReference type="GeneID" id="105897651"/>
<dbReference type="Proteomes" id="UP000515152">
    <property type="component" value="Chromosome 1"/>
</dbReference>
<feature type="coiled-coil region" evidence="3">
    <location>
        <begin position="158"/>
        <end position="258"/>
    </location>
</feature>
<dbReference type="GO" id="GO:0042981">
    <property type="term" value="P:regulation of apoptotic process"/>
    <property type="evidence" value="ECO:0007669"/>
    <property type="project" value="InterPro"/>
</dbReference>
<feature type="compositionally biased region" description="Acidic residues" evidence="4">
    <location>
        <begin position="13"/>
        <end position="22"/>
    </location>
</feature>
<dbReference type="Pfam" id="PF00619">
    <property type="entry name" value="CARD"/>
    <property type="match status" value="1"/>
</dbReference>
<evidence type="ECO:0000313" key="7">
    <source>
        <dbReference type="Proteomes" id="UP000515152"/>
    </source>
</evidence>
<dbReference type="Gene3D" id="3.40.50.300">
    <property type="entry name" value="P-loop containing nucleotide triphosphate hydrolases"/>
    <property type="match status" value="1"/>
</dbReference>
<dbReference type="PANTHER" id="PTHR14559">
    <property type="entry name" value="CASPASE RECRUITMENT DOMAIN FAMILY"/>
    <property type="match status" value="1"/>
</dbReference>
<evidence type="ECO:0000256" key="1">
    <source>
        <dbReference type="ARBA" id="ARBA00022553"/>
    </source>
</evidence>
<name>A0A6P8H260_CLUHA</name>
<dbReference type="OrthoDB" id="8868836at2759"/>
<dbReference type="PROSITE" id="PS50106">
    <property type="entry name" value="PDZ"/>
    <property type="match status" value="1"/>
</dbReference>
<dbReference type="InterPro" id="IPR001478">
    <property type="entry name" value="PDZ"/>
</dbReference>
<evidence type="ECO:0000256" key="2">
    <source>
        <dbReference type="ARBA" id="ARBA00023054"/>
    </source>
</evidence>
<dbReference type="SUPFAM" id="SSF50156">
    <property type="entry name" value="PDZ domain-like"/>
    <property type="match status" value="1"/>
</dbReference>
<evidence type="ECO:0000259" key="6">
    <source>
        <dbReference type="PROSITE" id="PS50209"/>
    </source>
</evidence>
<dbReference type="Gene3D" id="1.10.533.10">
    <property type="entry name" value="Death Domain, Fas"/>
    <property type="match status" value="1"/>
</dbReference>
<dbReference type="CTD" id="793342"/>
<dbReference type="PROSITE" id="PS50209">
    <property type="entry name" value="CARD"/>
    <property type="match status" value="1"/>
</dbReference>
<protein>
    <submittedName>
        <fullName evidence="8">Caspase recruitment domain-containing protein 10</fullName>
    </submittedName>
</protein>
<feature type="compositionally biased region" description="Low complexity" evidence="4">
    <location>
        <begin position="580"/>
        <end position="595"/>
    </location>
</feature>
<evidence type="ECO:0000256" key="4">
    <source>
        <dbReference type="SAM" id="MobiDB-lite"/>
    </source>
</evidence>
<keyword evidence="7" id="KW-1185">Reference proteome</keyword>
<dbReference type="Gene3D" id="2.30.42.10">
    <property type="match status" value="1"/>
</dbReference>